<sequence length="94" mass="9876">MPSEHLIRTVSPLGLGQLVLAAATVDGELVVSADGLSFVISTGAGEKLLLFWPSLPDELSGDQWIAEAYELSTDVRASLIVEALRVVGSVAQEV</sequence>
<evidence type="ECO:0000313" key="1">
    <source>
        <dbReference type="EMBL" id="MDW4572598.1"/>
    </source>
</evidence>
<protein>
    <submittedName>
        <fullName evidence="1">Uncharacterized protein</fullName>
    </submittedName>
</protein>
<dbReference type="Proteomes" id="UP001283109">
    <property type="component" value="Unassembled WGS sequence"/>
</dbReference>
<accession>A0ABU4GZT7</accession>
<keyword evidence="2" id="KW-1185">Reference proteome</keyword>
<gene>
    <name evidence="1" type="ORF">R8Z58_07370</name>
</gene>
<comment type="caution">
    <text evidence="1">The sequence shown here is derived from an EMBL/GenBank/DDBJ whole genome shotgun (WGS) entry which is preliminary data.</text>
</comment>
<evidence type="ECO:0000313" key="2">
    <source>
        <dbReference type="Proteomes" id="UP001283109"/>
    </source>
</evidence>
<organism evidence="1 2">
    <name type="scientific">Microbacterium arthrosphaerae</name>
    <dbReference type="NCBI Taxonomy" id="792652"/>
    <lineage>
        <taxon>Bacteria</taxon>
        <taxon>Bacillati</taxon>
        <taxon>Actinomycetota</taxon>
        <taxon>Actinomycetes</taxon>
        <taxon>Micrococcales</taxon>
        <taxon>Microbacteriaceae</taxon>
        <taxon>Microbacterium</taxon>
    </lineage>
</organism>
<proteinExistence type="predicted"/>
<dbReference type="RefSeq" id="WP_318353123.1">
    <property type="nucleotide sequence ID" value="NZ_JAWQEV010000002.1"/>
</dbReference>
<name>A0ABU4GZT7_9MICO</name>
<dbReference type="EMBL" id="JAWQEV010000002">
    <property type="protein sequence ID" value="MDW4572598.1"/>
    <property type="molecule type" value="Genomic_DNA"/>
</dbReference>
<reference evidence="1 2" key="1">
    <citation type="submission" date="2023-11" db="EMBL/GenBank/DDBJ databases">
        <title>Draft genome sequence of Microbacterium arthrosphaerae JCM 30492.</title>
        <authorList>
            <person name="Zhang G."/>
            <person name="Ding Y."/>
        </authorList>
    </citation>
    <scope>NUCLEOTIDE SEQUENCE [LARGE SCALE GENOMIC DNA]</scope>
    <source>
        <strain evidence="1 2">JCM 30492</strain>
    </source>
</reference>